<dbReference type="Gene3D" id="2.30.29.30">
    <property type="entry name" value="Pleckstrin-homology domain (PH domain)/Phosphotyrosine-binding domain (PTB)"/>
    <property type="match status" value="1"/>
</dbReference>
<sequence length="605" mass="69303">MVKTERKKDLLEQFQYEKIKGDVSYSSLMKKTGSNGKGFLDRYFLLHRNYVIYYKPGKGNIKPDDKQEPQGYINLKECIYEDTKEQKEPLQFQIAHKHRIYIIKAKDDSTKNQFLTLLKTRIKALSLINVDQLGSPEKVQIEINEYKEKLPNPLILPDRVSPDKAKDWVNEMRNYNIIFQKADPHIKQVEQFSEYCKDGVKDYVDWFSGPEGPRLAMIRCEETVLTNWVEYITKTKNEIASYEDTRYFKEDYSDITKHLKNMLLLIEAYHDYMRTCRKNTKPTDRFLEEKALFDDYITKYSRIQSCMDFKLDDDLVEGVSTITCIGEKKTGPNNSVIGLSSSNSSICSNKMSFFASNQDGNYPTVDLMNLNSDSMPFIPDTSSEQGNRKYDSEDEKQPDEASTAPSQSSLGTLEKWEYSNNSLIKPDNGREEVENNNGNGSSLNFDPRWDYSNGYFKSKNMGVVLWNGKSWVWSHIKTSYKIRFDWIAASQTFTFVSPKPRTGLSLSVSSQSNSSTSSLSSLTGSNATKKSNHPATIYPDWQIKDNGSSLISIVSPNKNQTTDNFSHLESNNKIPPAVLLLVAMTPHIQKSLYHIGIGPKYITNN</sequence>
<feature type="domain" description="PH" evidence="2">
    <location>
        <begin position="22"/>
        <end position="123"/>
    </location>
</feature>
<dbReference type="GO" id="GO:0005543">
    <property type="term" value="F:phospholipid binding"/>
    <property type="evidence" value="ECO:0000318"/>
    <property type="project" value="GO_Central"/>
</dbReference>
<dbReference type="GO" id="GO:0005547">
    <property type="term" value="F:phosphatidylinositol-3,4,5-trisphosphate binding"/>
    <property type="evidence" value="ECO:0007669"/>
    <property type="project" value="EnsemblProtists"/>
</dbReference>
<dbReference type="KEGG" id="dpp:DICPUDRAFT_49184"/>
<dbReference type="eggNOG" id="ENOG502R7J7">
    <property type="taxonomic scope" value="Eukaryota"/>
</dbReference>
<dbReference type="GO" id="GO:0001891">
    <property type="term" value="C:phagocytic cup"/>
    <property type="evidence" value="ECO:0007669"/>
    <property type="project" value="EnsemblProtists"/>
</dbReference>
<feature type="region of interest" description="Disordered" evidence="1">
    <location>
        <begin position="506"/>
        <end position="533"/>
    </location>
</feature>
<reference evidence="4" key="1">
    <citation type="journal article" date="2011" name="Genome Biol.">
        <title>Comparative genomics of the social amoebae Dictyostelium discoideum and Dictyostelium purpureum.</title>
        <authorList>
            <consortium name="US DOE Joint Genome Institute (JGI-PGF)"/>
            <person name="Sucgang R."/>
            <person name="Kuo A."/>
            <person name="Tian X."/>
            <person name="Salerno W."/>
            <person name="Parikh A."/>
            <person name="Feasley C.L."/>
            <person name="Dalin E."/>
            <person name="Tu H."/>
            <person name="Huang E."/>
            <person name="Barry K."/>
            <person name="Lindquist E."/>
            <person name="Shapiro H."/>
            <person name="Bruce D."/>
            <person name="Schmutz J."/>
            <person name="Salamov A."/>
            <person name="Fey P."/>
            <person name="Gaudet P."/>
            <person name="Anjard C."/>
            <person name="Babu M.M."/>
            <person name="Basu S."/>
            <person name="Bushmanova Y."/>
            <person name="van der Wel H."/>
            <person name="Katoh-Kurasawa M."/>
            <person name="Dinh C."/>
            <person name="Coutinho P.M."/>
            <person name="Saito T."/>
            <person name="Elias M."/>
            <person name="Schaap P."/>
            <person name="Kay R.R."/>
            <person name="Henrissat B."/>
            <person name="Eichinger L."/>
            <person name="Rivero F."/>
            <person name="Putnam N.H."/>
            <person name="West C.M."/>
            <person name="Loomis W.F."/>
            <person name="Chisholm R.L."/>
            <person name="Shaulsky G."/>
            <person name="Strassmann J.E."/>
            <person name="Queller D.C."/>
            <person name="Kuspa A."/>
            <person name="Grigoriev I.V."/>
        </authorList>
    </citation>
    <scope>NUCLEOTIDE SEQUENCE [LARGE SCALE GENOMIC DNA]</scope>
    <source>
        <strain evidence="4">QSDP1</strain>
    </source>
</reference>
<dbReference type="GO" id="GO:0006935">
    <property type="term" value="P:chemotaxis"/>
    <property type="evidence" value="ECO:0007669"/>
    <property type="project" value="EnsemblProtists"/>
</dbReference>
<dbReference type="FunCoup" id="F0ZSN1">
    <property type="interactions" value="459"/>
</dbReference>
<dbReference type="Pfam" id="PF00169">
    <property type="entry name" value="PH"/>
    <property type="match status" value="1"/>
</dbReference>
<dbReference type="InParanoid" id="F0ZSN1"/>
<dbReference type="GO" id="GO:0005829">
    <property type="term" value="C:cytosol"/>
    <property type="evidence" value="ECO:0007669"/>
    <property type="project" value="EnsemblProtists"/>
</dbReference>
<dbReference type="GO" id="GO:0031143">
    <property type="term" value="C:pseudopodium"/>
    <property type="evidence" value="ECO:0007669"/>
    <property type="project" value="EnsemblProtists"/>
</dbReference>
<dbReference type="InterPro" id="IPR011993">
    <property type="entry name" value="PH-like_dom_sf"/>
</dbReference>
<dbReference type="CDD" id="cd00821">
    <property type="entry name" value="PH"/>
    <property type="match status" value="1"/>
</dbReference>
<dbReference type="VEuPathDB" id="AmoebaDB:DICPUDRAFT_49184"/>
<dbReference type="GO" id="GO:0000165">
    <property type="term" value="P:MAPK cascade"/>
    <property type="evidence" value="ECO:0007669"/>
    <property type="project" value="EnsemblProtists"/>
</dbReference>
<dbReference type="PROSITE" id="PS50003">
    <property type="entry name" value="PH_DOMAIN"/>
    <property type="match status" value="1"/>
</dbReference>
<dbReference type="RefSeq" id="XP_003290436.1">
    <property type="nucleotide sequence ID" value="XM_003290388.1"/>
</dbReference>
<dbReference type="OMA" id="LAMIRCE"/>
<dbReference type="GeneID" id="10504792"/>
<dbReference type="GO" id="GO:0007188">
    <property type="term" value="P:adenylate cyclase-modulating G protein-coupled receptor signaling pathway"/>
    <property type="evidence" value="ECO:0007669"/>
    <property type="project" value="EnsemblProtists"/>
</dbReference>
<evidence type="ECO:0000256" key="1">
    <source>
        <dbReference type="SAM" id="MobiDB-lite"/>
    </source>
</evidence>
<gene>
    <name evidence="3" type="ORF">DICPUDRAFT_49184</name>
</gene>
<dbReference type="GO" id="GO:0019887">
    <property type="term" value="F:protein kinase regulator activity"/>
    <property type="evidence" value="ECO:0007669"/>
    <property type="project" value="EnsemblProtists"/>
</dbReference>
<dbReference type="GO" id="GO:0009898">
    <property type="term" value="C:cytoplasmic side of plasma membrane"/>
    <property type="evidence" value="ECO:0007669"/>
    <property type="project" value="EnsemblProtists"/>
</dbReference>
<dbReference type="GO" id="GO:0008064">
    <property type="term" value="P:regulation of actin polymerization or depolymerization"/>
    <property type="evidence" value="ECO:0007669"/>
    <property type="project" value="EnsemblProtists"/>
</dbReference>
<dbReference type="GO" id="GO:0005886">
    <property type="term" value="C:plasma membrane"/>
    <property type="evidence" value="ECO:0000318"/>
    <property type="project" value="GO_Central"/>
</dbReference>
<dbReference type="GO" id="GO:0031152">
    <property type="term" value="P:aggregation involved in sorocarp development"/>
    <property type="evidence" value="ECO:0007669"/>
    <property type="project" value="EnsemblProtists"/>
</dbReference>
<evidence type="ECO:0000313" key="3">
    <source>
        <dbReference type="EMBL" id="EGC33047.1"/>
    </source>
</evidence>
<evidence type="ECO:0000313" key="4">
    <source>
        <dbReference type="Proteomes" id="UP000001064"/>
    </source>
</evidence>
<dbReference type="GO" id="GO:0008047">
    <property type="term" value="F:enzyme activator activity"/>
    <property type="evidence" value="ECO:0007669"/>
    <property type="project" value="EnsemblProtists"/>
</dbReference>
<organism evidence="3 4">
    <name type="scientific">Dictyostelium purpureum</name>
    <name type="common">Slime mold</name>
    <dbReference type="NCBI Taxonomy" id="5786"/>
    <lineage>
        <taxon>Eukaryota</taxon>
        <taxon>Amoebozoa</taxon>
        <taxon>Evosea</taxon>
        <taxon>Eumycetozoa</taxon>
        <taxon>Dictyostelia</taxon>
        <taxon>Dictyosteliales</taxon>
        <taxon>Dictyosteliaceae</taxon>
        <taxon>Dictyostelium</taxon>
    </lineage>
</organism>
<dbReference type="GO" id="GO:0106070">
    <property type="term" value="P:regulation of adenylate cyclase-activating G protein-coupled receptor signaling pathway"/>
    <property type="evidence" value="ECO:0007669"/>
    <property type="project" value="EnsemblProtists"/>
</dbReference>
<proteinExistence type="predicted"/>
<feature type="region of interest" description="Disordered" evidence="1">
    <location>
        <begin position="373"/>
        <end position="410"/>
    </location>
</feature>
<dbReference type="AlphaFoldDB" id="F0ZSN1"/>
<evidence type="ECO:0000259" key="2">
    <source>
        <dbReference type="PROSITE" id="PS50003"/>
    </source>
</evidence>
<feature type="compositionally biased region" description="Polar residues" evidence="1">
    <location>
        <begin position="373"/>
        <end position="385"/>
    </location>
</feature>
<feature type="compositionally biased region" description="Low complexity" evidence="1">
    <location>
        <begin position="506"/>
        <end position="526"/>
    </location>
</feature>
<feature type="region of interest" description="Disordered" evidence="1">
    <location>
        <begin position="422"/>
        <end position="444"/>
    </location>
</feature>
<dbReference type="GO" id="GO:0031256">
    <property type="term" value="C:leading edge membrane"/>
    <property type="evidence" value="ECO:0007669"/>
    <property type="project" value="EnsemblProtists"/>
</dbReference>
<dbReference type="OrthoDB" id="15859at2759"/>
<dbReference type="Proteomes" id="UP000001064">
    <property type="component" value="Unassembled WGS sequence"/>
</dbReference>
<dbReference type="InterPro" id="IPR001849">
    <property type="entry name" value="PH_domain"/>
</dbReference>
<accession>F0ZSN1</accession>
<protein>
    <recommendedName>
        <fullName evidence="2">PH domain-containing protein</fullName>
    </recommendedName>
</protein>
<dbReference type="SUPFAM" id="SSF50729">
    <property type="entry name" value="PH domain-like"/>
    <property type="match status" value="1"/>
</dbReference>
<name>F0ZSN1_DICPU</name>
<dbReference type="GO" id="GO:0070685">
    <property type="term" value="C:macropinocytic cup"/>
    <property type="evidence" value="ECO:0007669"/>
    <property type="project" value="EnsemblProtists"/>
</dbReference>
<dbReference type="GO" id="GO:0043325">
    <property type="term" value="F:phosphatidylinositol-3,4-bisphosphate binding"/>
    <property type="evidence" value="ECO:0000318"/>
    <property type="project" value="GO_Central"/>
</dbReference>
<dbReference type="EMBL" id="GL871161">
    <property type="protein sequence ID" value="EGC33047.1"/>
    <property type="molecule type" value="Genomic_DNA"/>
</dbReference>
<keyword evidence="4" id="KW-1185">Reference proteome</keyword>
<dbReference type="SMART" id="SM00233">
    <property type="entry name" value="PH"/>
    <property type="match status" value="1"/>
</dbReference>